<keyword evidence="1" id="KW-1133">Transmembrane helix</keyword>
<dbReference type="AlphaFoldDB" id="A0A1Y1S2W2"/>
<evidence type="ECO:0000313" key="3">
    <source>
        <dbReference type="Proteomes" id="UP000192343"/>
    </source>
</evidence>
<sequence>MRPGNRIAISLLITILLFTVFVFLAFSGLFSYIERTFYNNRVSANIQSDLTQKAAAIQEFHENQIDRFVEIFSDPLFWQVYRNNVSRELIEKTTDTDRILKR</sequence>
<feature type="transmembrane region" description="Helical" evidence="1">
    <location>
        <begin position="7"/>
        <end position="33"/>
    </location>
</feature>
<comment type="caution">
    <text evidence="2">The sequence shown here is derived from an EMBL/GenBank/DDBJ whole genome shotgun (WGS) entry which is preliminary data.</text>
</comment>
<evidence type="ECO:0000256" key="1">
    <source>
        <dbReference type="SAM" id="Phobius"/>
    </source>
</evidence>
<keyword evidence="1" id="KW-0812">Transmembrane</keyword>
<evidence type="ECO:0000313" key="2">
    <source>
        <dbReference type="EMBL" id="ORC38233.1"/>
    </source>
</evidence>
<proteinExistence type="predicted"/>
<dbReference type="EMBL" id="MWQY01000001">
    <property type="protein sequence ID" value="ORC38233.1"/>
    <property type="molecule type" value="Genomic_DNA"/>
</dbReference>
<gene>
    <name evidence="2" type="ORF">B4O97_00305</name>
</gene>
<name>A0A1Y1S2W2_9SPIO</name>
<dbReference type="Proteomes" id="UP000192343">
    <property type="component" value="Unassembled WGS sequence"/>
</dbReference>
<dbReference type="STRING" id="1963862.B4O97_00305"/>
<keyword evidence="1" id="KW-0472">Membrane</keyword>
<organism evidence="2 3">
    <name type="scientific">Marispirochaeta aestuarii</name>
    <dbReference type="NCBI Taxonomy" id="1963862"/>
    <lineage>
        <taxon>Bacteria</taxon>
        <taxon>Pseudomonadati</taxon>
        <taxon>Spirochaetota</taxon>
        <taxon>Spirochaetia</taxon>
        <taxon>Spirochaetales</taxon>
        <taxon>Spirochaetaceae</taxon>
        <taxon>Marispirochaeta</taxon>
    </lineage>
</organism>
<protein>
    <submittedName>
        <fullName evidence="2">Uncharacterized protein</fullName>
    </submittedName>
</protein>
<reference evidence="2 3" key="1">
    <citation type="submission" date="2017-03" db="EMBL/GenBank/DDBJ databases">
        <title>Draft Genome sequence of Marispirochaeta sp. strain JC444.</title>
        <authorList>
            <person name="Shivani Y."/>
            <person name="Subhash Y."/>
            <person name="Sasikala C."/>
            <person name="Ramana C."/>
        </authorList>
    </citation>
    <scope>NUCLEOTIDE SEQUENCE [LARGE SCALE GENOMIC DNA]</scope>
    <source>
        <strain evidence="2 3">JC444</strain>
    </source>
</reference>
<accession>A0A1Y1S2W2</accession>
<keyword evidence="3" id="KW-1185">Reference proteome</keyword>